<dbReference type="VEuPathDB" id="FungiDB:AO090103000364"/>
<comment type="caution">
    <text evidence="2">The sequence shown here is derived from an EMBL/GenBank/DDBJ whole genome shotgun (WGS) entry which is preliminary data.</text>
</comment>
<dbReference type="AlphaFoldDB" id="A0A1S9DGH7"/>
<accession>A0A1S9DGH7</accession>
<gene>
    <name evidence="2" type="ORF">OAory_01046810</name>
</gene>
<keyword evidence="1" id="KW-0812">Transmembrane</keyword>
<proteinExistence type="predicted"/>
<dbReference type="eggNOG" id="ENOG502SVQ8">
    <property type="taxonomic scope" value="Eukaryota"/>
</dbReference>
<feature type="transmembrane region" description="Helical" evidence="1">
    <location>
        <begin position="328"/>
        <end position="348"/>
    </location>
</feature>
<name>A0A1S9DGH7_ASPOZ</name>
<protein>
    <submittedName>
        <fullName evidence="2">Uncharacterized protein</fullName>
    </submittedName>
</protein>
<keyword evidence="1" id="KW-1133">Transmembrane helix</keyword>
<evidence type="ECO:0000256" key="1">
    <source>
        <dbReference type="SAM" id="Phobius"/>
    </source>
</evidence>
<evidence type="ECO:0000313" key="3">
    <source>
        <dbReference type="Proteomes" id="UP000190312"/>
    </source>
</evidence>
<sequence length="396" mass="44434">MPRYISHASPLEDGSGDALEGLLTDLSLTDARETGTVEKGSSAFNPFLALLSPAPVTGPIEKNTGGFNPFLPYLVASPGGPNPEQTIEKLTRDVIPQQLAELQKPRRFILNETDDLYLQGRRFQKKWGISEEGFNNWKSLLLGWVEFPAILLLNPSPWDHLPFDEMVDESPTLSWLQKTLKELQLQLEDVIILDTFPMLRDDLRDDTLSQMGPAGRDELARESFALTRASLALIQPRVLVSCQCCTRPENDRWGFLNNDELAEQLCSSVARAQSRQVRELDLSGHQMQVVQGMHPQYVIQREPAQEEVLVELFAQLFRPFGMWQSRRVAMQQTLCYAGAVLLGLVVLLQRQMKLYGQLCGQAGSGVEGPLAAEHVEELRKQLAEWEGGNKLKKKEG</sequence>
<dbReference type="EMBL" id="MKZY01000006">
    <property type="protein sequence ID" value="OOO08181.1"/>
    <property type="molecule type" value="Genomic_DNA"/>
</dbReference>
<keyword evidence="1" id="KW-0472">Membrane</keyword>
<organism evidence="2 3">
    <name type="scientific">Aspergillus oryzae</name>
    <name type="common">Yellow koji mold</name>
    <dbReference type="NCBI Taxonomy" id="5062"/>
    <lineage>
        <taxon>Eukaryota</taxon>
        <taxon>Fungi</taxon>
        <taxon>Dikarya</taxon>
        <taxon>Ascomycota</taxon>
        <taxon>Pezizomycotina</taxon>
        <taxon>Eurotiomycetes</taxon>
        <taxon>Eurotiomycetidae</taxon>
        <taxon>Eurotiales</taxon>
        <taxon>Aspergillaceae</taxon>
        <taxon>Aspergillus</taxon>
        <taxon>Aspergillus subgen. Circumdati</taxon>
    </lineage>
</organism>
<dbReference type="OrthoDB" id="5234614at2759"/>
<evidence type="ECO:0000313" key="2">
    <source>
        <dbReference type="EMBL" id="OOO08181.1"/>
    </source>
</evidence>
<dbReference type="Proteomes" id="UP000190312">
    <property type="component" value="Unassembled WGS sequence"/>
</dbReference>
<reference evidence="2 3" key="1">
    <citation type="submission" date="2016-10" db="EMBL/GenBank/DDBJ databases">
        <title>Genome sequencing of Aspergillus oryzae BCC7051.</title>
        <authorList>
            <person name="Thammarongtham C."/>
            <person name="Vorapreeda T."/>
            <person name="Nookaew I."/>
            <person name="Srisuk T."/>
            <person name="Land M."/>
            <person name="Jeennor S."/>
            <person name="Laoteng K."/>
        </authorList>
    </citation>
    <scope>NUCLEOTIDE SEQUENCE [LARGE SCALE GENOMIC DNA]</scope>
    <source>
        <strain evidence="2 3">BCC7051</strain>
    </source>
</reference>